<dbReference type="Pfam" id="PF02604">
    <property type="entry name" value="PhdYeFM_antitox"/>
    <property type="match status" value="1"/>
</dbReference>
<dbReference type="AlphaFoldDB" id="A0A1H2N1P1"/>
<name>A0A1H2N1P1_9ACTN</name>
<dbReference type="RefSeq" id="WP_091076176.1">
    <property type="nucleotide sequence ID" value="NZ_LT629799.1"/>
</dbReference>
<reference evidence="4" key="1">
    <citation type="submission" date="2016-10" db="EMBL/GenBank/DDBJ databases">
        <authorList>
            <person name="Varghese N."/>
            <person name="Submissions S."/>
        </authorList>
    </citation>
    <scope>NUCLEOTIDE SEQUENCE [LARGE SCALE GENOMIC DNA]</scope>
    <source>
        <strain evidence="4">DSM 21743</strain>
    </source>
</reference>
<dbReference type="Proteomes" id="UP000198825">
    <property type="component" value="Chromosome I"/>
</dbReference>
<protein>
    <recommendedName>
        <fullName evidence="2">Antitoxin</fullName>
    </recommendedName>
</protein>
<accession>A0A1H2N1P1</accession>
<evidence type="ECO:0000256" key="2">
    <source>
        <dbReference type="RuleBase" id="RU362080"/>
    </source>
</evidence>
<dbReference type="SUPFAM" id="SSF143120">
    <property type="entry name" value="YefM-like"/>
    <property type="match status" value="1"/>
</dbReference>
<evidence type="ECO:0000313" key="3">
    <source>
        <dbReference type="EMBL" id="SDU99168.1"/>
    </source>
</evidence>
<keyword evidence="4" id="KW-1185">Reference proteome</keyword>
<sequence length="73" mass="8316">MTQVNVQEAKTRLSDLLLRSERGEDIVIARAGRPVARLVPVEEAPPRRFGVMRLDVPEDFDEPLEESELASWE</sequence>
<comment type="similarity">
    <text evidence="1 2">Belongs to the phD/YefM antitoxin family.</text>
</comment>
<evidence type="ECO:0000313" key="4">
    <source>
        <dbReference type="Proteomes" id="UP000198825"/>
    </source>
</evidence>
<comment type="function">
    <text evidence="2">Antitoxin component of a type II toxin-antitoxin (TA) system.</text>
</comment>
<dbReference type="EMBL" id="LT629799">
    <property type="protein sequence ID" value="SDU99168.1"/>
    <property type="molecule type" value="Genomic_DNA"/>
</dbReference>
<dbReference type="Gene3D" id="3.40.1620.10">
    <property type="entry name" value="YefM-like domain"/>
    <property type="match status" value="1"/>
</dbReference>
<dbReference type="InterPro" id="IPR006442">
    <property type="entry name" value="Antitoxin_Phd/YefM"/>
</dbReference>
<gene>
    <name evidence="3" type="ORF">SAMN04488544_3116</name>
</gene>
<proteinExistence type="inferred from homology"/>
<dbReference type="InterPro" id="IPR036165">
    <property type="entry name" value="YefM-like_sf"/>
</dbReference>
<dbReference type="OrthoDB" id="557859at2"/>
<dbReference type="NCBIfam" id="TIGR01552">
    <property type="entry name" value="phd_fam"/>
    <property type="match status" value="1"/>
</dbReference>
<dbReference type="PANTHER" id="PTHR35377">
    <property type="entry name" value="ANTITOXIN VAPB49-RELATED-RELATED"/>
    <property type="match status" value="1"/>
</dbReference>
<dbReference type="STRING" id="546874.SAMN04488544_3116"/>
<dbReference type="InterPro" id="IPR051416">
    <property type="entry name" value="phD-YefM_TA_antitoxins"/>
</dbReference>
<organism evidence="3 4">
    <name type="scientific">Microlunatus sagamiharensis</name>
    <dbReference type="NCBI Taxonomy" id="546874"/>
    <lineage>
        <taxon>Bacteria</taxon>
        <taxon>Bacillati</taxon>
        <taxon>Actinomycetota</taxon>
        <taxon>Actinomycetes</taxon>
        <taxon>Propionibacteriales</taxon>
        <taxon>Propionibacteriaceae</taxon>
        <taxon>Microlunatus</taxon>
    </lineage>
</organism>
<evidence type="ECO:0000256" key="1">
    <source>
        <dbReference type="ARBA" id="ARBA00009981"/>
    </source>
</evidence>